<name>A0A814G9G9_9BILA</name>
<reference evidence="2" key="1">
    <citation type="submission" date="2021-02" db="EMBL/GenBank/DDBJ databases">
        <authorList>
            <person name="Nowell W R."/>
        </authorList>
    </citation>
    <scope>NUCLEOTIDE SEQUENCE</scope>
</reference>
<dbReference type="AlphaFoldDB" id="A0A814G9G9"/>
<gene>
    <name evidence="1" type="ORF">BJG266_LOCUS15264</name>
    <name evidence="2" type="ORF">QVE165_LOCUS14514</name>
</gene>
<protein>
    <submittedName>
        <fullName evidence="2">Uncharacterized protein</fullName>
    </submittedName>
</protein>
<dbReference type="EMBL" id="CAJNOI010000067">
    <property type="protein sequence ID" value="CAF0988563.1"/>
    <property type="molecule type" value="Genomic_DNA"/>
</dbReference>
<dbReference type="Proteomes" id="UP000663832">
    <property type="component" value="Unassembled WGS sequence"/>
</dbReference>
<evidence type="ECO:0000313" key="2">
    <source>
        <dbReference type="EMBL" id="CAF0993245.1"/>
    </source>
</evidence>
<accession>A0A814G9G9</accession>
<dbReference type="OrthoDB" id="10516935at2759"/>
<dbReference type="EMBL" id="CAJNOM010000077">
    <property type="protein sequence ID" value="CAF0993245.1"/>
    <property type="molecule type" value="Genomic_DNA"/>
</dbReference>
<organism evidence="2 3">
    <name type="scientific">Adineta steineri</name>
    <dbReference type="NCBI Taxonomy" id="433720"/>
    <lineage>
        <taxon>Eukaryota</taxon>
        <taxon>Metazoa</taxon>
        <taxon>Spiralia</taxon>
        <taxon>Gnathifera</taxon>
        <taxon>Rotifera</taxon>
        <taxon>Eurotatoria</taxon>
        <taxon>Bdelloidea</taxon>
        <taxon>Adinetida</taxon>
        <taxon>Adinetidae</taxon>
        <taxon>Adineta</taxon>
    </lineage>
</organism>
<evidence type="ECO:0000313" key="1">
    <source>
        <dbReference type="EMBL" id="CAF0988563.1"/>
    </source>
</evidence>
<keyword evidence="3" id="KW-1185">Reference proteome</keyword>
<sequence>MDFDCDLDSLLSVLSHTPQLHRLYCTRLFQSKEDDDTDFSIKCSNLKYLRIEECSVKFDRFQKFIKDIGSQIKIFWIHGYLPDDDDIEPDQWRILIEKDLPQLEKILLRSSVTTDVRKINSVIDQLNSSFWIDHQWNIRLEIEPDESSYFISSYMY</sequence>
<evidence type="ECO:0000313" key="3">
    <source>
        <dbReference type="Proteomes" id="UP000663832"/>
    </source>
</evidence>
<comment type="caution">
    <text evidence="2">The sequence shown here is derived from an EMBL/GenBank/DDBJ whole genome shotgun (WGS) entry which is preliminary data.</text>
</comment>
<proteinExistence type="predicted"/>
<dbReference type="Proteomes" id="UP000663877">
    <property type="component" value="Unassembled WGS sequence"/>
</dbReference>